<dbReference type="InterPro" id="IPR001330">
    <property type="entry name" value="Prenyltrans"/>
</dbReference>
<dbReference type="Pfam" id="PF00432">
    <property type="entry name" value="Prenyltrans"/>
    <property type="match status" value="2"/>
</dbReference>
<keyword evidence="8" id="KW-1133">Transmembrane helix</keyword>
<keyword evidence="6" id="KW-0677">Repeat</keyword>
<evidence type="ECO:0000256" key="2">
    <source>
        <dbReference type="ARBA" id="ARBA00010497"/>
    </source>
</evidence>
<evidence type="ECO:0000256" key="5">
    <source>
        <dbReference type="ARBA" id="ARBA00022723"/>
    </source>
</evidence>
<dbReference type="GO" id="GO:0008318">
    <property type="term" value="F:protein prenyltransferase activity"/>
    <property type="evidence" value="ECO:0007669"/>
    <property type="project" value="InterPro"/>
</dbReference>
<keyword evidence="4" id="KW-0808">Transferase</keyword>
<comment type="cofactor">
    <cofactor evidence="1">
        <name>Zn(2+)</name>
        <dbReference type="ChEBI" id="CHEBI:29105"/>
    </cofactor>
</comment>
<reference evidence="10" key="1">
    <citation type="submission" date="2021-01" db="EMBL/GenBank/DDBJ databases">
        <authorList>
            <consortium name="Genoscope - CEA"/>
            <person name="William W."/>
        </authorList>
    </citation>
    <scope>NUCLEOTIDE SEQUENCE</scope>
</reference>
<dbReference type="PANTHER" id="PTHR11774:SF14">
    <property type="entry name" value="PROTEIN FARNESYLTRANSFERASE"/>
    <property type="match status" value="1"/>
</dbReference>
<dbReference type="GO" id="GO:0046872">
    <property type="term" value="F:metal ion binding"/>
    <property type="evidence" value="ECO:0007669"/>
    <property type="project" value="UniProtKB-KW"/>
</dbReference>
<keyword evidence="5" id="KW-0479">Metal-binding</keyword>
<gene>
    <name evidence="10" type="ORF">DARMORV10_C04P50070.1</name>
</gene>
<dbReference type="AlphaFoldDB" id="A0A816JLP2"/>
<accession>A0A816JLP2</accession>
<organism evidence="10">
    <name type="scientific">Brassica napus</name>
    <name type="common">Rape</name>
    <dbReference type="NCBI Taxonomy" id="3708"/>
    <lineage>
        <taxon>Eukaryota</taxon>
        <taxon>Viridiplantae</taxon>
        <taxon>Streptophyta</taxon>
        <taxon>Embryophyta</taxon>
        <taxon>Tracheophyta</taxon>
        <taxon>Spermatophyta</taxon>
        <taxon>Magnoliopsida</taxon>
        <taxon>eudicotyledons</taxon>
        <taxon>Gunneridae</taxon>
        <taxon>Pentapetalae</taxon>
        <taxon>rosids</taxon>
        <taxon>malvids</taxon>
        <taxon>Brassicales</taxon>
        <taxon>Brassicaceae</taxon>
        <taxon>Brassiceae</taxon>
        <taxon>Brassica</taxon>
    </lineage>
</organism>
<evidence type="ECO:0000259" key="9">
    <source>
        <dbReference type="Pfam" id="PF00432"/>
    </source>
</evidence>
<comment type="similarity">
    <text evidence="2">Belongs to the protein prenyltransferase subunit beta family.</text>
</comment>
<evidence type="ECO:0000313" key="10">
    <source>
        <dbReference type="EMBL" id="CAF1860108.1"/>
    </source>
</evidence>
<feature type="transmembrane region" description="Helical" evidence="8">
    <location>
        <begin position="151"/>
        <end position="170"/>
    </location>
</feature>
<dbReference type="Gene3D" id="1.50.10.20">
    <property type="match status" value="1"/>
</dbReference>
<dbReference type="InterPro" id="IPR008930">
    <property type="entry name" value="Terpenoid_cyclase/PrenylTrfase"/>
</dbReference>
<dbReference type="SUPFAM" id="SSF48239">
    <property type="entry name" value="Terpenoid cyclases/Protein prenyltransferases"/>
    <property type="match status" value="1"/>
</dbReference>
<evidence type="ECO:0000256" key="6">
    <source>
        <dbReference type="ARBA" id="ARBA00022737"/>
    </source>
</evidence>
<evidence type="ECO:0000256" key="7">
    <source>
        <dbReference type="ARBA" id="ARBA00022833"/>
    </source>
</evidence>
<evidence type="ECO:0000256" key="3">
    <source>
        <dbReference type="ARBA" id="ARBA00022602"/>
    </source>
</evidence>
<name>A0A816JLP2_BRANA</name>
<dbReference type="EMBL" id="HG994368">
    <property type="protein sequence ID" value="CAF1860108.1"/>
    <property type="molecule type" value="Genomic_DNA"/>
</dbReference>
<dbReference type="InterPro" id="IPR045089">
    <property type="entry name" value="PGGT1B-like"/>
</dbReference>
<protein>
    <submittedName>
        <fullName evidence="10">(rape) hypothetical protein</fullName>
    </submittedName>
</protein>
<keyword evidence="8" id="KW-0472">Membrane</keyword>
<keyword evidence="7" id="KW-0862">Zinc</keyword>
<evidence type="ECO:0000256" key="4">
    <source>
        <dbReference type="ARBA" id="ARBA00022679"/>
    </source>
</evidence>
<feature type="transmembrane region" description="Helical" evidence="8">
    <location>
        <begin position="106"/>
        <end position="126"/>
    </location>
</feature>
<dbReference type="Proteomes" id="UP001295469">
    <property type="component" value="Chromosome C04"/>
</dbReference>
<proteinExistence type="inferred from homology"/>
<keyword evidence="3" id="KW-0637">Prenyltransferase</keyword>
<feature type="domain" description="Prenyltransferase alpha-alpha toroid" evidence="9">
    <location>
        <begin position="25"/>
        <end position="86"/>
    </location>
</feature>
<keyword evidence="8" id="KW-0812">Transmembrane</keyword>
<evidence type="ECO:0000256" key="8">
    <source>
        <dbReference type="SAM" id="Phobius"/>
    </source>
</evidence>
<evidence type="ECO:0000256" key="1">
    <source>
        <dbReference type="ARBA" id="ARBA00001947"/>
    </source>
</evidence>
<dbReference type="PANTHER" id="PTHR11774">
    <property type="entry name" value="GERANYLGERANYL TRANSFERASE TYPE BETA SUBUNIT"/>
    <property type="match status" value="1"/>
</dbReference>
<sequence length="173" mass="19570">MSSGYTVTFFDASDIATQIFTVEIQRDKQLDYLMNGLRHLGPSFSSLDAIRPWICYWILHSIALLGESVDDELENNTIDFLGRCQVMAFQSLLVRVHDMGEMDLRACYLAISVSFIKIPISCFHFLGTPKLVRLSDTNNSGPISLRLFHDLHLYMVNGLVICTLALKSLASYR</sequence>
<feature type="domain" description="Prenyltransferase alpha-alpha toroid" evidence="9">
    <location>
        <begin position="94"/>
        <end position="137"/>
    </location>
</feature>